<accession>A0A7K3VVI7</accession>
<dbReference type="RefSeq" id="WP_163479599.1">
    <property type="nucleotide sequence ID" value="NZ_JAAGWF010000002.1"/>
</dbReference>
<dbReference type="InterPro" id="IPR002347">
    <property type="entry name" value="SDR_fam"/>
</dbReference>
<evidence type="ECO:0000259" key="4">
    <source>
        <dbReference type="SMART" id="SM00822"/>
    </source>
</evidence>
<evidence type="ECO:0000256" key="3">
    <source>
        <dbReference type="RuleBase" id="RU000363"/>
    </source>
</evidence>
<dbReference type="CDD" id="cd05233">
    <property type="entry name" value="SDR_c"/>
    <property type="match status" value="1"/>
</dbReference>
<dbReference type="AlphaFoldDB" id="A0A7K3VVI7"/>
<dbReference type="SUPFAM" id="SSF51735">
    <property type="entry name" value="NAD(P)-binding Rossmann-fold domains"/>
    <property type="match status" value="1"/>
</dbReference>
<dbReference type="GO" id="GO:0016491">
    <property type="term" value="F:oxidoreductase activity"/>
    <property type="evidence" value="ECO:0007669"/>
    <property type="project" value="UniProtKB-KW"/>
</dbReference>
<dbReference type="FunFam" id="3.40.50.720:FF:000084">
    <property type="entry name" value="Short-chain dehydrogenase reductase"/>
    <property type="match status" value="1"/>
</dbReference>
<dbReference type="InterPro" id="IPR057326">
    <property type="entry name" value="KR_dom"/>
</dbReference>
<organism evidence="5 6">
    <name type="scientific">Geodermatophilus sabuli</name>
    <dbReference type="NCBI Taxonomy" id="1564158"/>
    <lineage>
        <taxon>Bacteria</taxon>
        <taxon>Bacillati</taxon>
        <taxon>Actinomycetota</taxon>
        <taxon>Actinomycetes</taxon>
        <taxon>Geodermatophilales</taxon>
        <taxon>Geodermatophilaceae</taxon>
        <taxon>Geodermatophilus</taxon>
    </lineage>
</organism>
<keyword evidence="6" id="KW-1185">Reference proteome</keyword>
<dbReference type="PANTHER" id="PTHR43391">
    <property type="entry name" value="RETINOL DEHYDROGENASE-RELATED"/>
    <property type="match status" value="1"/>
</dbReference>
<dbReference type="Gene3D" id="3.40.50.720">
    <property type="entry name" value="NAD(P)-binding Rossmann-like Domain"/>
    <property type="match status" value="1"/>
</dbReference>
<dbReference type="EMBL" id="JAAGWF010000002">
    <property type="protein sequence ID" value="NEK56410.1"/>
    <property type="molecule type" value="Genomic_DNA"/>
</dbReference>
<dbReference type="Proteomes" id="UP000470246">
    <property type="component" value="Unassembled WGS sequence"/>
</dbReference>
<dbReference type="InterPro" id="IPR020904">
    <property type="entry name" value="Sc_DH/Rdtase_CS"/>
</dbReference>
<dbReference type="PANTHER" id="PTHR43391:SF12">
    <property type="entry name" value="OXIDOREDUCTASE EPHD-RELATED"/>
    <property type="match status" value="1"/>
</dbReference>
<dbReference type="PRINTS" id="PR00081">
    <property type="entry name" value="GDHRDH"/>
</dbReference>
<dbReference type="PRINTS" id="PR00080">
    <property type="entry name" value="SDRFAMILY"/>
</dbReference>
<name>A0A7K3VVI7_9ACTN</name>
<evidence type="ECO:0000313" key="6">
    <source>
        <dbReference type="Proteomes" id="UP000470246"/>
    </source>
</evidence>
<proteinExistence type="inferred from homology"/>
<gene>
    <name evidence="5" type="ORF">GCU56_00790</name>
</gene>
<protein>
    <submittedName>
        <fullName evidence="5">SDR family NAD(P)-dependent oxidoreductase</fullName>
    </submittedName>
</protein>
<evidence type="ECO:0000256" key="2">
    <source>
        <dbReference type="ARBA" id="ARBA00023002"/>
    </source>
</evidence>
<comment type="caution">
    <text evidence="5">The sequence shown here is derived from an EMBL/GenBank/DDBJ whole genome shotgun (WGS) entry which is preliminary data.</text>
</comment>
<dbReference type="Pfam" id="PF00106">
    <property type="entry name" value="adh_short"/>
    <property type="match status" value="1"/>
</dbReference>
<reference evidence="5 6" key="1">
    <citation type="submission" date="2020-02" db="EMBL/GenBank/DDBJ databases">
        <title>Geodermatophilus sabuli CPCC 205279 I12A-02694.</title>
        <authorList>
            <person name="Jiang Z."/>
        </authorList>
    </citation>
    <scope>NUCLEOTIDE SEQUENCE [LARGE SCALE GENOMIC DNA]</scope>
    <source>
        <strain evidence="5 6">I12A-02694</strain>
    </source>
</reference>
<dbReference type="PROSITE" id="PS00061">
    <property type="entry name" value="ADH_SHORT"/>
    <property type="match status" value="1"/>
</dbReference>
<dbReference type="SMART" id="SM00822">
    <property type="entry name" value="PKS_KR"/>
    <property type="match status" value="1"/>
</dbReference>
<dbReference type="InterPro" id="IPR036291">
    <property type="entry name" value="NAD(P)-bd_dom_sf"/>
</dbReference>
<keyword evidence="2" id="KW-0560">Oxidoreductase</keyword>
<evidence type="ECO:0000313" key="5">
    <source>
        <dbReference type="EMBL" id="NEK56410.1"/>
    </source>
</evidence>
<sequence length="272" mass="28253">MTRTVEFTGTTAVVTGGASGIGRGLARAFQAAGCSVVIADVDESALAATARELGVLGVRTDVTDPDSVAALADRAVAEYGEVHVVCNNAGVGPFGPVARLGLEDWRWVLDVNLYGVIHGIQAFLPVLERNADWGHVVNTSSMSVLVAPANVAPYVASKAAVLGMSEVLAAELAEAGSRVGVTALLPGAVHSNIKTSLRARPGTGATGLYDVDLEETGRLRFIEPDEVGAMVVDAVRANELYAVTHGEFRDRAAERAARIEAAFPPVPVVARD</sequence>
<feature type="domain" description="Ketoreductase" evidence="4">
    <location>
        <begin position="10"/>
        <end position="192"/>
    </location>
</feature>
<evidence type="ECO:0000256" key="1">
    <source>
        <dbReference type="ARBA" id="ARBA00006484"/>
    </source>
</evidence>
<comment type="similarity">
    <text evidence="1 3">Belongs to the short-chain dehydrogenases/reductases (SDR) family.</text>
</comment>